<dbReference type="HOGENOM" id="CLU_621024_0_0_4"/>
<dbReference type="Pfam" id="PF06527">
    <property type="entry name" value="TniQ"/>
    <property type="match status" value="1"/>
</dbReference>
<dbReference type="InterPro" id="IPR032750">
    <property type="entry name" value="TnsD_C"/>
</dbReference>
<gene>
    <name evidence="3" type="ordered locus">Dsui_1089</name>
</gene>
<dbReference type="Pfam" id="PF15978">
    <property type="entry name" value="TnsD"/>
    <property type="match status" value="1"/>
</dbReference>
<dbReference type="Proteomes" id="UP000005633">
    <property type="component" value="Chromosome"/>
</dbReference>
<dbReference type="InterPro" id="IPR009492">
    <property type="entry name" value="TniQ"/>
</dbReference>
<evidence type="ECO:0000259" key="1">
    <source>
        <dbReference type="Pfam" id="PF06527"/>
    </source>
</evidence>
<feature type="domain" description="TniQ" evidence="1">
    <location>
        <begin position="16"/>
        <end position="169"/>
    </location>
</feature>
<dbReference type="OrthoDB" id="470139at2"/>
<reference evidence="3 4" key="1">
    <citation type="journal article" date="2012" name="J. Bacteriol.">
        <title>Complete genome sequence of the anaerobic perchlorate-reducing bacterium Azospira suillum strain PS.</title>
        <authorList>
            <person name="Byrne-Bailey K.G."/>
            <person name="Coates J.D."/>
        </authorList>
    </citation>
    <scope>NUCLEOTIDE SEQUENCE [LARGE SCALE GENOMIC DNA]</scope>
    <source>
        <strain evidence="4">ATCC BAA-33 / DSM 13638 / PS</strain>
    </source>
</reference>
<evidence type="ECO:0000313" key="3">
    <source>
        <dbReference type="EMBL" id="AEV25491.1"/>
    </source>
</evidence>
<dbReference type="eggNOG" id="COG2963">
    <property type="taxonomic scope" value="Bacteria"/>
</dbReference>
<proteinExistence type="predicted"/>
<name>G8QK58_AZOOP</name>
<organism evidence="3 4">
    <name type="scientific">Azospira oryzae (strain ATCC BAA-33 / DSM 13638 / PS)</name>
    <name type="common">Dechlorosoma suillum</name>
    <dbReference type="NCBI Taxonomy" id="640081"/>
    <lineage>
        <taxon>Bacteria</taxon>
        <taxon>Pseudomonadati</taxon>
        <taxon>Pseudomonadota</taxon>
        <taxon>Betaproteobacteria</taxon>
        <taxon>Rhodocyclales</taxon>
        <taxon>Rhodocyclaceae</taxon>
        <taxon>Azospira</taxon>
    </lineage>
</organism>
<dbReference type="RefSeq" id="WP_014236192.1">
    <property type="nucleotide sequence ID" value="NC_016616.1"/>
</dbReference>
<dbReference type="EMBL" id="CP003153">
    <property type="protein sequence ID" value="AEV25491.1"/>
    <property type="molecule type" value="Genomic_DNA"/>
</dbReference>
<dbReference type="KEGG" id="dsu:Dsui_1089"/>
<dbReference type="STRING" id="640081.Dsui_1089"/>
<evidence type="ECO:0000259" key="2">
    <source>
        <dbReference type="Pfam" id="PF15978"/>
    </source>
</evidence>
<sequence>MSTDIGLFDGYPINLPSLVDGETLYSWCARYHRLSGNVNASYSCVQLFGTSRLLLKHDFPKNLSEFSKRTGNCLGTSETLALERTLLGYYANFISPPRYQQALAAVCNQRAAEPKHLLGLMASRVGASHPLKACPECIQHDLGELGFSRWILEHQWPSVWVCRHHGILLRRLKSSAQRRGLRDWTLPEDHSCNDWESLPHLNGASITKLVRIADISASIAQMSVIFDDDRLRIVYRQGARDRGWVSFDGSLRTLLIRQHLKVEFGDLENVPGFGFLADTDLDPSGTGVVGLLTRRFPGLHHPLKHAVLIAFLFDSGEHFFDAYRSAMSAEISNELDAMVGDWREGLRQLVEFDKWSVTRAAKAMRIPLCQACRWLDSVGVPFEHRPRVLNDQMKVQLRSLLEAGNDYGQIAEITGLKKSLVRAFAGSEPSLRNSWRAQRFERLRASHRARAMELFNSQHGVSIKALKSIEGNGLAWLERHDREWLAEVAPSLW</sequence>
<feature type="domain" description="Transposon Tn7 transposition protein TnsD C-terminal" evidence="2">
    <location>
        <begin position="357"/>
        <end position="490"/>
    </location>
</feature>
<protein>
    <submittedName>
        <fullName evidence="3">Uncharacterized protein</fullName>
    </submittedName>
</protein>
<accession>G8QK58</accession>
<evidence type="ECO:0000313" key="4">
    <source>
        <dbReference type="Proteomes" id="UP000005633"/>
    </source>
</evidence>
<dbReference type="AlphaFoldDB" id="G8QK58"/>